<evidence type="ECO:0000256" key="4">
    <source>
        <dbReference type="ARBA" id="ARBA00022741"/>
    </source>
</evidence>
<dbReference type="SUPFAM" id="SSF56112">
    <property type="entry name" value="Protein kinase-like (PK-like)"/>
    <property type="match status" value="1"/>
</dbReference>
<dbReference type="Gene3D" id="1.10.510.10">
    <property type="entry name" value="Transferase(Phosphotransferase) domain 1"/>
    <property type="match status" value="1"/>
</dbReference>
<dbReference type="Gene3D" id="3.30.200.20">
    <property type="entry name" value="Phosphorylase Kinase, domain 1"/>
    <property type="match status" value="1"/>
</dbReference>
<dbReference type="InterPro" id="IPR000719">
    <property type="entry name" value="Prot_kinase_dom"/>
</dbReference>
<keyword evidence="6 7" id="KW-0067">ATP-binding</keyword>
<dbReference type="PROSITE" id="PS00108">
    <property type="entry name" value="PROTEIN_KINASE_ST"/>
    <property type="match status" value="1"/>
</dbReference>
<dbReference type="InterPro" id="IPR008271">
    <property type="entry name" value="Ser/Thr_kinase_AS"/>
</dbReference>
<reference evidence="10 11" key="1">
    <citation type="submission" date="2012-02" db="EMBL/GenBank/DDBJ databases">
        <title>Complete genome sequence of Phycisphaera mikurensis NBRC 102666.</title>
        <authorList>
            <person name="Ankai A."/>
            <person name="Hosoyama A."/>
            <person name="Terui Y."/>
            <person name="Sekine M."/>
            <person name="Fukai R."/>
            <person name="Kato Y."/>
            <person name="Nakamura S."/>
            <person name="Yamada-Narita S."/>
            <person name="Kawakoshi A."/>
            <person name="Fukunaga Y."/>
            <person name="Yamazaki S."/>
            <person name="Fujita N."/>
        </authorList>
    </citation>
    <scope>NUCLEOTIDE SEQUENCE [LARGE SCALE GENOMIC DNA]</scope>
    <source>
        <strain evidence="11">NBRC 102666 / KCTC 22515 / FYK2301M01</strain>
    </source>
</reference>
<dbReference type="InterPro" id="IPR011009">
    <property type="entry name" value="Kinase-like_dom_sf"/>
</dbReference>
<evidence type="ECO:0000256" key="5">
    <source>
        <dbReference type="ARBA" id="ARBA00022777"/>
    </source>
</evidence>
<evidence type="ECO:0000256" key="1">
    <source>
        <dbReference type="ARBA" id="ARBA00012513"/>
    </source>
</evidence>
<protein>
    <recommendedName>
        <fullName evidence="1">non-specific serine/threonine protein kinase</fullName>
        <ecNumber evidence="1">2.7.11.1</ecNumber>
    </recommendedName>
</protein>
<dbReference type="eggNOG" id="COG0515">
    <property type="taxonomic scope" value="Bacteria"/>
</dbReference>
<evidence type="ECO:0000313" key="10">
    <source>
        <dbReference type="EMBL" id="BAM04593.1"/>
    </source>
</evidence>
<dbReference type="GO" id="GO:0005524">
    <property type="term" value="F:ATP binding"/>
    <property type="evidence" value="ECO:0007669"/>
    <property type="project" value="UniProtKB-UniRule"/>
</dbReference>
<organism evidence="10 11">
    <name type="scientific">Phycisphaera mikurensis (strain NBRC 102666 / KCTC 22515 / FYK2301M01)</name>
    <dbReference type="NCBI Taxonomy" id="1142394"/>
    <lineage>
        <taxon>Bacteria</taxon>
        <taxon>Pseudomonadati</taxon>
        <taxon>Planctomycetota</taxon>
        <taxon>Phycisphaerae</taxon>
        <taxon>Phycisphaerales</taxon>
        <taxon>Phycisphaeraceae</taxon>
        <taxon>Phycisphaera</taxon>
    </lineage>
</organism>
<dbReference type="STRING" id="1142394.PSMK_24340"/>
<feature type="domain" description="Protein kinase" evidence="9">
    <location>
        <begin position="25"/>
        <end position="295"/>
    </location>
</feature>
<name>I0IH55_PHYMF</name>
<dbReference type="Proteomes" id="UP000007881">
    <property type="component" value="Chromosome"/>
</dbReference>
<keyword evidence="8" id="KW-0812">Transmembrane</keyword>
<dbReference type="KEGG" id="phm:PSMK_24340"/>
<evidence type="ECO:0000313" key="11">
    <source>
        <dbReference type="Proteomes" id="UP000007881"/>
    </source>
</evidence>
<keyword evidence="4 7" id="KW-0547">Nucleotide-binding</keyword>
<feature type="transmembrane region" description="Helical" evidence="8">
    <location>
        <begin position="335"/>
        <end position="359"/>
    </location>
</feature>
<sequence length="361" mass="39271">MVTRNQLERLRPEADRGAGQQIPGYQVLRKLGAGAMATVYKAKQISLDRMVAIKVLPQKFTKSEDFVQRFYAEGRAAAKLNHPNIVQAFDVANAGPYHYFVMEFVDGRTVFDDIVAKGRYDEHDALKVAIDVTEALAHAHSQGFIHRDVKPKNIMIDDHSGRTKLADMGLARAISDREAAEAEAGKAYGTPYYISPEQIRGEVNVDFRADIYSLGATLYHMVTGKVPFDGANPSAVMRKHLNEQIVPPDHINPNLVSGVAEVIEVCMAKSPDQRYNSTGDLLADLQAIDRGEPPLQARRVFDVNSLSDLERGGGLASAAADGLGAEGARGPDGTLMMWLAVIGWVTALGVLLMLFGVLVTG</sequence>
<keyword evidence="8" id="KW-1133">Transmembrane helix</keyword>
<dbReference type="PANTHER" id="PTHR43289">
    <property type="entry name" value="MITOGEN-ACTIVATED PROTEIN KINASE KINASE KINASE 20-RELATED"/>
    <property type="match status" value="1"/>
</dbReference>
<dbReference type="PROSITE" id="PS00107">
    <property type="entry name" value="PROTEIN_KINASE_ATP"/>
    <property type="match status" value="1"/>
</dbReference>
<dbReference type="InterPro" id="IPR017441">
    <property type="entry name" value="Protein_kinase_ATP_BS"/>
</dbReference>
<dbReference type="PROSITE" id="PS50011">
    <property type="entry name" value="PROTEIN_KINASE_DOM"/>
    <property type="match status" value="1"/>
</dbReference>
<evidence type="ECO:0000256" key="8">
    <source>
        <dbReference type="SAM" id="Phobius"/>
    </source>
</evidence>
<keyword evidence="11" id="KW-1185">Reference proteome</keyword>
<keyword evidence="5 10" id="KW-0418">Kinase</keyword>
<evidence type="ECO:0000256" key="7">
    <source>
        <dbReference type="PROSITE-ProRule" id="PRU10141"/>
    </source>
</evidence>
<dbReference type="PATRIC" id="fig|1142394.8.peg.2515"/>
<keyword evidence="3 10" id="KW-0808">Transferase</keyword>
<dbReference type="AlphaFoldDB" id="I0IH55"/>
<dbReference type="EMBL" id="AP012338">
    <property type="protein sequence ID" value="BAM04593.1"/>
    <property type="molecule type" value="Genomic_DNA"/>
</dbReference>
<dbReference type="EC" id="2.7.11.1" evidence="1"/>
<accession>I0IH55</accession>
<keyword evidence="8" id="KW-0472">Membrane</keyword>
<dbReference type="HOGENOM" id="CLU_000288_63_44_0"/>
<gene>
    <name evidence="10" type="ordered locus">PSMK_24340</name>
</gene>
<evidence type="ECO:0000256" key="2">
    <source>
        <dbReference type="ARBA" id="ARBA00022527"/>
    </source>
</evidence>
<dbReference type="Pfam" id="PF00069">
    <property type="entry name" value="Pkinase"/>
    <property type="match status" value="1"/>
</dbReference>
<dbReference type="SMART" id="SM00220">
    <property type="entry name" value="S_TKc"/>
    <property type="match status" value="1"/>
</dbReference>
<evidence type="ECO:0000259" key="9">
    <source>
        <dbReference type="PROSITE" id="PS50011"/>
    </source>
</evidence>
<evidence type="ECO:0000256" key="6">
    <source>
        <dbReference type="ARBA" id="ARBA00022840"/>
    </source>
</evidence>
<dbReference type="GO" id="GO:0004674">
    <property type="term" value="F:protein serine/threonine kinase activity"/>
    <property type="evidence" value="ECO:0007669"/>
    <property type="project" value="UniProtKB-KW"/>
</dbReference>
<dbReference type="PANTHER" id="PTHR43289:SF6">
    <property type="entry name" value="SERINE_THREONINE-PROTEIN KINASE NEKL-3"/>
    <property type="match status" value="1"/>
</dbReference>
<dbReference type="FunFam" id="1.10.510.10:FF:000021">
    <property type="entry name" value="Serine/threonine protein kinase"/>
    <property type="match status" value="1"/>
</dbReference>
<proteinExistence type="predicted"/>
<keyword evidence="2 10" id="KW-0723">Serine/threonine-protein kinase</keyword>
<dbReference type="CDD" id="cd14014">
    <property type="entry name" value="STKc_PknB_like"/>
    <property type="match status" value="1"/>
</dbReference>
<feature type="binding site" evidence="7">
    <location>
        <position position="54"/>
    </location>
    <ligand>
        <name>ATP</name>
        <dbReference type="ChEBI" id="CHEBI:30616"/>
    </ligand>
</feature>
<evidence type="ECO:0000256" key="3">
    <source>
        <dbReference type="ARBA" id="ARBA00022679"/>
    </source>
</evidence>